<feature type="non-terminal residue" evidence="10">
    <location>
        <position position="561"/>
    </location>
</feature>
<dbReference type="Pfam" id="PF02785">
    <property type="entry name" value="Biotin_carb_C"/>
    <property type="match status" value="1"/>
</dbReference>
<protein>
    <recommendedName>
        <fullName evidence="11">Acetyl-CoA carboxylase biotin carboxylase subunit</fullName>
    </recommendedName>
</protein>
<feature type="region of interest" description="Disordered" evidence="6">
    <location>
        <begin position="447"/>
        <end position="474"/>
    </location>
</feature>
<dbReference type="FunFam" id="3.40.50.20:FF:000010">
    <property type="entry name" value="Propionyl-CoA carboxylase subunit alpha"/>
    <property type="match status" value="1"/>
</dbReference>
<feature type="domain" description="Lipoyl-binding" evidence="7">
    <location>
        <begin position="514"/>
        <end position="561"/>
    </location>
</feature>
<dbReference type="PROSITE" id="PS00188">
    <property type="entry name" value="BIOTIN"/>
    <property type="match status" value="1"/>
</dbReference>
<dbReference type="CDD" id="cd06850">
    <property type="entry name" value="biotinyl_domain"/>
    <property type="match status" value="1"/>
</dbReference>
<dbReference type="InterPro" id="IPR000089">
    <property type="entry name" value="Biotin_lipoyl"/>
</dbReference>
<sequence length="561" mass="59754">MAVFNKVLIANRGEIAVRIIRACREQGVATVAVYSDLDRDALHTRLADEAYALGGQTAAESYLDVEAIMGVIERSGADAVHPGYGFFSENADFARAVTARGVTFIGPPPEAIEVMGDKISARLAAEAVGVLGVPGTTEFITDPDQVRAFGAEHGYPIAIKAAYGGGGLGMKVVADEAAIEAAIESAQREALAYFARDEIYMERYLTAPRHIEVQVLADSYGNAVYLGDRDCSAQRRHQKLIEEAPAPDLSDDVRTAMGEAAVKVAKGCGYTNAGTVEFLYEDGEFFYLEMNTRLQVEHPVTEMVTGLDLVEQQLRVAAGEPLEFTQEDVSITGHAIEVRINAEDPAGGKFLPSPGRIDTLKVPDGYGVRFDGGYEAGDEISQFYDNLVGKLVVWGRDRDAAIRRTLRALGEMDIRGVATTIPADVAILEHPDFRAATHSTKWVEETLDLSDVGSSTDPGDDGDDEEPTVRKDISVEVDGKRFSVSMWVPEAAPAAGRAPSRSKRSGAGSGASGSGEVTVPMQGTIIKVLVAVGDTVEAGEGVCVLEAMKMENTVAAGKGGM</sequence>
<dbReference type="EMBL" id="UINC01005525">
    <property type="protein sequence ID" value="SVA21879.1"/>
    <property type="molecule type" value="Genomic_DNA"/>
</dbReference>
<evidence type="ECO:0000259" key="8">
    <source>
        <dbReference type="PROSITE" id="PS50975"/>
    </source>
</evidence>
<keyword evidence="4" id="KW-0067">ATP-binding</keyword>
<evidence type="ECO:0000256" key="6">
    <source>
        <dbReference type="SAM" id="MobiDB-lite"/>
    </source>
</evidence>
<evidence type="ECO:0000259" key="9">
    <source>
        <dbReference type="PROSITE" id="PS50979"/>
    </source>
</evidence>
<dbReference type="PANTHER" id="PTHR18866:SF33">
    <property type="entry name" value="METHYLCROTONOYL-COA CARBOXYLASE SUBUNIT ALPHA, MITOCHONDRIAL-RELATED"/>
    <property type="match status" value="1"/>
</dbReference>
<evidence type="ECO:0000256" key="5">
    <source>
        <dbReference type="ARBA" id="ARBA00023267"/>
    </source>
</evidence>
<evidence type="ECO:0000313" key="10">
    <source>
        <dbReference type="EMBL" id="SVA21879.1"/>
    </source>
</evidence>
<evidence type="ECO:0000259" key="7">
    <source>
        <dbReference type="PROSITE" id="PS50968"/>
    </source>
</evidence>
<dbReference type="InterPro" id="IPR005481">
    <property type="entry name" value="BC-like_N"/>
</dbReference>
<dbReference type="InterPro" id="IPR011761">
    <property type="entry name" value="ATP-grasp"/>
</dbReference>
<proteinExistence type="predicted"/>
<dbReference type="InterPro" id="IPR011053">
    <property type="entry name" value="Single_hybrid_motif"/>
</dbReference>
<dbReference type="AlphaFoldDB" id="A0A381U182"/>
<dbReference type="PROSITE" id="PS00866">
    <property type="entry name" value="CPSASE_1"/>
    <property type="match status" value="1"/>
</dbReference>
<dbReference type="SMART" id="SM00878">
    <property type="entry name" value="Biotin_carb_C"/>
    <property type="match status" value="1"/>
</dbReference>
<dbReference type="SUPFAM" id="SSF52440">
    <property type="entry name" value="PreATP-grasp domain"/>
    <property type="match status" value="1"/>
</dbReference>
<dbReference type="NCBIfam" id="NF006367">
    <property type="entry name" value="PRK08591.1"/>
    <property type="match status" value="1"/>
</dbReference>
<dbReference type="PROSITE" id="PS50968">
    <property type="entry name" value="BIOTINYL_LIPOYL"/>
    <property type="match status" value="1"/>
</dbReference>
<dbReference type="Gene3D" id="2.40.50.100">
    <property type="match status" value="1"/>
</dbReference>
<dbReference type="SUPFAM" id="SSF51246">
    <property type="entry name" value="Rudiment single hybrid motif"/>
    <property type="match status" value="1"/>
</dbReference>
<dbReference type="PROSITE" id="PS50979">
    <property type="entry name" value="BC"/>
    <property type="match status" value="1"/>
</dbReference>
<dbReference type="Pfam" id="PF02786">
    <property type="entry name" value="CPSase_L_D2"/>
    <property type="match status" value="1"/>
</dbReference>
<dbReference type="GO" id="GO:0016874">
    <property type="term" value="F:ligase activity"/>
    <property type="evidence" value="ECO:0007669"/>
    <property type="project" value="UniProtKB-KW"/>
</dbReference>
<reference evidence="10" key="1">
    <citation type="submission" date="2018-05" db="EMBL/GenBank/DDBJ databases">
        <authorList>
            <person name="Lanie J.A."/>
            <person name="Ng W.-L."/>
            <person name="Kazmierczak K.M."/>
            <person name="Andrzejewski T.M."/>
            <person name="Davidsen T.M."/>
            <person name="Wayne K.J."/>
            <person name="Tettelin H."/>
            <person name="Glass J.I."/>
            <person name="Rusch D."/>
            <person name="Podicherti R."/>
            <person name="Tsui H.-C.T."/>
            <person name="Winkler M.E."/>
        </authorList>
    </citation>
    <scope>NUCLEOTIDE SEQUENCE</scope>
</reference>
<feature type="region of interest" description="Disordered" evidence="6">
    <location>
        <begin position="492"/>
        <end position="517"/>
    </location>
</feature>
<gene>
    <name evidence="10" type="ORF">METZ01_LOCUS74733</name>
</gene>
<dbReference type="PROSITE" id="PS50975">
    <property type="entry name" value="ATP_GRASP"/>
    <property type="match status" value="1"/>
</dbReference>
<dbReference type="InterPro" id="IPR005482">
    <property type="entry name" value="Biotin_COase_C"/>
</dbReference>
<dbReference type="InterPro" id="IPR001882">
    <property type="entry name" value="Biotin_BS"/>
</dbReference>
<evidence type="ECO:0000256" key="4">
    <source>
        <dbReference type="ARBA" id="ARBA00022840"/>
    </source>
</evidence>
<dbReference type="InterPro" id="IPR005479">
    <property type="entry name" value="CPAse_ATP-bd"/>
</dbReference>
<feature type="domain" description="ATP-grasp" evidence="8">
    <location>
        <begin position="125"/>
        <end position="318"/>
    </location>
</feature>
<accession>A0A381U182</accession>
<dbReference type="GO" id="GO:0046872">
    <property type="term" value="F:metal ion binding"/>
    <property type="evidence" value="ECO:0007669"/>
    <property type="project" value="InterPro"/>
</dbReference>
<keyword evidence="2" id="KW-0436">Ligase</keyword>
<comment type="cofactor">
    <cofactor evidence="1">
        <name>biotin</name>
        <dbReference type="ChEBI" id="CHEBI:57586"/>
    </cofactor>
</comment>
<dbReference type="InterPro" id="IPR016185">
    <property type="entry name" value="PreATP-grasp_dom_sf"/>
</dbReference>
<evidence type="ECO:0000256" key="2">
    <source>
        <dbReference type="ARBA" id="ARBA00022598"/>
    </source>
</evidence>
<dbReference type="Pfam" id="PF00289">
    <property type="entry name" value="Biotin_carb_N"/>
    <property type="match status" value="1"/>
</dbReference>
<name>A0A381U182_9ZZZZ</name>
<dbReference type="SUPFAM" id="SSF51230">
    <property type="entry name" value="Single hybrid motif"/>
    <property type="match status" value="1"/>
</dbReference>
<keyword evidence="5" id="KW-0092">Biotin</keyword>
<feature type="domain" description="Biotin carboxylation" evidence="9">
    <location>
        <begin position="3"/>
        <end position="448"/>
    </location>
</feature>
<evidence type="ECO:0000256" key="1">
    <source>
        <dbReference type="ARBA" id="ARBA00001953"/>
    </source>
</evidence>
<evidence type="ECO:0008006" key="11">
    <source>
        <dbReference type="Google" id="ProtNLM"/>
    </source>
</evidence>
<organism evidence="10">
    <name type="scientific">marine metagenome</name>
    <dbReference type="NCBI Taxonomy" id="408172"/>
    <lineage>
        <taxon>unclassified sequences</taxon>
        <taxon>metagenomes</taxon>
        <taxon>ecological metagenomes</taxon>
    </lineage>
</organism>
<dbReference type="GO" id="GO:0005524">
    <property type="term" value="F:ATP binding"/>
    <property type="evidence" value="ECO:0007669"/>
    <property type="project" value="UniProtKB-KW"/>
</dbReference>
<dbReference type="InterPro" id="IPR011764">
    <property type="entry name" value="Biotin_carboxylation_dom"/>
</dbReference>
<keyword evidence="3" id="KW-0547">Nucleotide-binding</keyword>
<dbReference type="Pfam" id="PF00364">
    <property type="entry name" value="Biotin_lipoyl"/>
    <property type="match status" value="1"/>
</dbReference>
<dbReference type="Gene3D" id="3.30.470.20">
    <property type="entry name" value="ATP-grasp fold, B domain"/>
    <property type="match status" value="1"/>
</dbReference>
<dbReference type="SUPFAM" id="SSF56059">
    <property type="entry name" value="Glutathione synthetase ATP-binding domain-like"/>
    <property type="match status" value="1"/>
</dbReference>
<dbReference type="InterPro" id="IPR011054">
    <property type="entry name" value="Rudment_hybrid_motif"/>
</dbReference>
<dbReference type="InterPro" id="IPR050856">
    <property type="entry name" value="Biotin_carboxylase_complex"/>
</dbReference>
<dbReference type="PANTHER" id="PTHR18866">
    <property type="entry name" value="CARBOXYLASE:PYRUVATE/ACETYL-COA/PROPIONYL-COA CARBOXYLASE"/>
    <property type="match status" value="1"/>
</dbReference>
<evidence type="ECO:0000256" key="3">
    <source>
        <dbReference type="ARBA" id="ARBA00022741"/>
    </source>
</evidence>